<name>A0A6J7HCE8_9ZZZZ</name>
<dbReference type="Pfam" id="PF13343">
    <property type="entry name" value="SBP_bac_6"/>
    <property type="match status" value="1"/>
</dbReference>
<dbReference type="PROSITE" id="PS51257">
    <property type="entry name" value="PROKAR_LIPOPROTEIN"/>
    <property type="match status" value="1"/>
</dbReference>
<evidence type="ECO:0000313" key="3">
    <source>
        <dbReference type="EMBL" id="CAB4916868.1"/>
    </source>
</evidence>
<dbReference type="InterPro" id="IPR026045">
    <property type="entry name" value="Ferric-bd"/>
</dbReference>
<dbReference type="SUPFAM" id="SSF53850">
    <property type="entry name" value="Periplasmic binding protein-like II"/>
    <property type="match status" value="1"/>
</dbReference>
<dbReference type="PANTHER" id="PTHR30006:SF15">
    <property type="entry name" value="IRON-UTILIZATION PERIPLASMIC PROTEIN"/>
    <property type="match status" value="1"/>
</dbReference>
<proteinExistence type="inferred from homology"/>
<reference evidence="3" key="1">
    <citation type="submission" date="2020-05" db="EMBL/GenBank/DDBJ databases">
        <authorList>
            <person name="Chiriac C."/>
            <person name="Salcher M."/>
            <person name="Ghai R."/>
            <person name="Kavagutti S V."/>
        </authorList>
    </citation>
    <scope>NUCLEOTIDE SEQUENCE</scope>
</reference>
<keyword evidence="2" id="KW-0732">Signal</keyword>
<dbReference type="GO" id="GO:0030288">
    <property type="term" value="C:outer membrane-bounded periplasmic space"/>
    <property type="evidence" value="ECO:0007669"/>
    <property type="project" value="TreeGrafter"/>
</dbReference>
<accession>A0A6J7HCE8</accession>
<organism evidence="3">
    <name type="scientific">freshwater metagenome</name>
    <dbReference type="NCBI Taxonomy" id="449393"/>
    <lineage>
        <taxon>unclassified sequences</taxon>
        <taxon>metagenomes</taxon>
        <taxon>ecological metagenomes</taxon>
    </lineage>
</organism>
<comment type="similarity">
    <text evidence="1">Belongs to the bacterial solute-binding protein 1 family.</text>
</comment>
<evidence type="ECO:0000256" key="2">
    <source>
        <dbReference type="ARBA" id="ARBA00022729"/>
    </source>
</evidence>
<dbReference type="AlphaFoldDB" id="A0A6J7HCE8"/>
<dbReference type="CDD" id="cd13543">
    <property type="entry name" value="PBP2_Fbp"/>
    <property type="match status" value="1"/>
</dbReference>
<protein>
    <submittedName>
        <fullName evidence="3">Unannotated protein</fullName>
    </submittedName>
</protein>
<dbReference type="EMBL" id="CAFBMK010000085">
    <property type="protein sequence ID" value="CAB4916868.1"/>
    <property type="molecule type" value="Genomic_DNA"/>
</dbReference>
<dbReference type="PIRSF" id="PIRSF002825">
    <property type="entry name" value="CfbpA"/>
    <property type="match status" value="1"/>
</dbReference>
<evidence type="ECO:0000256" key="1">
    <source>
        <dbReference type="ARBA" id="ARBA00008520"/>
    </source>
</evidence>
<dbReference type="Gene3D" id="3.40.190.10">
    <property type="entry name" value="Periplasmic binding protein-like II"/>
    <property type="match status" value="2"/>
</dbReference>
<gene>
    <name evidence="3" type="ORF">UFOPK3564_01616</name>
</gene>
<dbReference type="PANTHER" id="PTHR30006">
    <property type="entry name" value="THIAMINE-BINDING PERIPLASMIC PROTEIN-RELATED"/>
    <property type="match status" value="1"/>
</dbReference>
<sequence>MHRSSRSLSVLLAVLALGAGATGCGSGDDEPTAGPDGITLYNAQHEDLMVELTEAFTKETGIEVALRNGSDLELANQIVQEGDRSPADVFVTENSPAMSLVDGRELFAPVAPATVGQVPARYRPEDRSWVGFAARQTVFVYNPAKPAGQALPSSIMDLADPRWKGRFGYSPTGADFQAVVSAVLALEGPERTKAWLAGLKANAVAFKGNIKVMSAVNKGEIEGGIIYHYYWYQDQAEAGEDSKNTKLHVFAPKDPGAFTSVSGAGILKSTDNPEGAQRLLAFLTGKVGQGLLARSSALEYPVASGVAANPALRPLKEIGAPVVNPDELNSREVVTMMQDVGIL</sequence>